<dbReference type="Gene3D" id="1.10.8.870">
    <property type="entry name" value="Alpha-glycerophosphate oxidase, cap domain"/>
    <property type="match status" value="1"/>
</dbReference>
<evidence type="ECO:0000256" key="11">
    <source>
        <dbReference type="SAM" id="MobiDB-lite"/>
    </source>
</evidence>
<keyword evidence="9" id="KW-0560">Oxidoreductase</keyword>
<evidence type="ECO:0000256" key="4">
    <source>
        <dbReference type="ARBA" id="ARBA00013029"/>
    </source>
</evidence>
<evidence type="ECO:0000256" key="9">
    <source>
        <dbReference type="ARBA" id="ARBA00023002"/>
    </source>
</evidence>
<feature type="domain" description="FAD dependent oxidoreductase" evidence="13">
    <location>
        <begin position="23"/>
        <end position="342"/>
    </location>
</feature>
<dbReference type="EC" id="1.1.5.3" evidence="4"/>
<dbReference type="Pfam" id="PF01266">
    <property type="entry name" value="DAO"/>
    <property type="match status" value="1"/>
</dbReference>
<dbReference type="Proteomes" id="UP001596250">
    <property type="component" value="Unassembled WGS sequence"/>
</dbReference>
<keyword evidence="7" id="KW-0319">Glycerol metabolism</keyword>
<proteinExistence type="inferred from homology"/>
<dbReference type="Gene3D" id="3.30.9.10">
    <property type="entry name" value="D-Amino Acid Oxidase, subunit A, domain 2"/>
    <property type="match status" value="1"/>
</dbReference>
<comment type="catalytic activity">
    <reaction evidence="10">
        <text>a quinone + sn-glycerol 3-phosphate = dihydroxyacetone phosphate + a quinol</text>
        <dbReference type="Rhea" id="RHEA:18977"/>
        <dbReference type="ChEBI" id="CHEBI:24646"/>
        <dbReference type="ChEBI" id="CHEBI:57597"/>
        <dbReference type="ChEBI" id="CHEBI:57642"/>
        <dbReference type="ChEBI" id="CHEBI:132124"/>
        <dbReference type="EC" id="1.1.5.3"/>
    </reaction>
</comment>
<evidence type="ECO:0000256" key="8">
    <source>
        <dbReference type="ARBA" id="ARBA00022827"/>
    </source>
</evidence>
<dbReference type="InterPro" id="IPR038299">
    <property type="entry name" value="DAO_C_sf"/>
</dbReference>
<dbReference type="PANTHER" id="PTHR11985">
    <property type="entry name" value="GLYCEROL-3-PHOSPHATE DEHYDROGENASE"/>
    <property type="match status" value="1"/>
</dbReference>
<keyword evidence="6" id="KW-0285">Flavoprotein</keyword>
<comment type="similarity">
    <text evidence="3">Belongs to the FAD-dependent glycerol-3-phosphate dehydrogenase family.</text>
</comment>
<dbReference type="Pfam" id="PF16901">
    <property type="entry name" value="DAO_C"/>
    <property type="match status" value="1"/>
</dbReference>
<dbReference type="EMBL" id="JBHSQV010000166">
    <property type="protein sequence ID" value="MFC5987585.1"/>
    <property type="molecule type" value="Genomic_DNA"/>
</dbReference>
<gene>
    <name evidence="15" type="ORF">ACFPXP_14355</name>
</gene>
<evidence type="ECO:0000256" key="12">
    <source>
        <dbReference type="SAM" id="Phobius"/>
    </source>
</evidence>
<evidence type="ECO:0000259" key="14">
    <source>
        <dbReference type="Pfam" id="PF16901"/>
    </source>
</evidence>
<keyword evidence="12" id="KW-0812">Transmembrane</keyword>
<feature type="domain" description="Alpha-glycerophosphate oxidase C-terminal" evidence="14">
    <location>
        <begin position="407"/>
        <end position="514"/>
    </location>
</feature>
<accession>A0ABW1IR50</accession>
<dbReference type="PRINTS" id="PR01001">
    <property type="entry name" value="FADG3PDH"/>
</dbReference>
<evidence type="ECO:0000256" key="5">
    <source>
        <dbReference type="ARBA" id="ARBA00017956"/>
    </source>
</evidence>
<evidence type="ECO:0000256" key="1">
    <source>
        <dbReference type="ARBA" id="ARBA00001974"/>
    </source>
</evidence>
<dbReference type="Gene3D" id="3.50.50.60">
    <property type="entry name" value="FAD/NAD(P)-binding domain"/>
    <property type="match status" value="1"/>
</dbReference>
<evidence type="ECO:0000256" key="3">
    <source>
        <dbReference type="ARBA" id="ARBA00007330"/>
    </source>
</evidence>
<dbReference type="SUPFAM" id="SSF51905">
    <property type="entry name" value="FAD/NAD(P)-binding domain"/>
    <property type="match status" value="1"/>
</dbReference>
<evidence type="ECO:0000256" key="2">
    <source>
        <dbReference type="ARBA" id="ARBA00004977"/>
    </source>
</evidence>
<dbReference type="InterPro" id="IPR036188">
    <property type="entry name" value="FAD/NAD-bd_sf"/>
</dbReference>
<dbReference type="InterPro" id="IPR006076">
    <property type="entry name" value="FAD-dep_OxRdtase"/>
</dbReference>
<evidence type="ECO:0000256" key="10">
    <source>
        <dbReference type="ARBA" id="ARBA00049055"/>
    </source>
</evidence>
<sequence>MKRKCSARYRCELLRDMSREGLDLLIIGGGLTAASIAWEAAGQGLRTGLIEEHDFASWSDGLTAGTVPDLEWDDWRHKAEVNSECDYYRRLAPHTVQQQRFVLPYYKKNSTAHLRTRLKLKGFEWMSRKKGPFGAKLLSSEQMLERYPLMLQRKLKGGLEYDEYVHDIGRLTIELMKGAYERGALACNYAGVSSWLEQNGSIVGAVVEDRLRKKAYTIQAKAIIIASGPLNGRYLKLQPLHKESYIPQEMDSRFHMVIENKHFQLEQALSIPTLEGGFLEVIPFKGMIHVTAKVPSADLHSDWNIDKQMGWMLSGLKEVFPGVDLSVNDVEYHWESHVPMDSSSRLHATSYDAIVVEEASLAELRRTTLDAVQAVVHYLKEAHDWRTGSMPLVDSKLPGGGFIGKDFSVYRDLTIQSFVQRGIPKRWAGHLLDAYGSSSEYIISYFSEISDKESVLMRLLCAEILYAVEYEMAASCADVLIRRTGLGSIHYSYVEEIMDSVIQICGELLEWDKGEQYRQREWLRLELSHRGVKLTDQEQQEGAVKAETDEAQGSGHNAEQAEQEYESDDHDRERSEATAVIGEMVTTGQDGQAEESTVKSAAEMFHSDEQPSVKMEHATWGDLKLAGQEASAGLEDLNQDKSADIAPGEHGTGAKNRGE</sequence>
<dbReference type="InterPro" id="IPR000447">
    <property type="entry name" value="G3P_DH_FAD-dep"/>
</dbReference>
<dbReference type="PANTHER" id="PTHR11985:SF35">
    <property type="entry name" value="ANAEROBIC GLYCEROL-3-PHOSPHATE DEHYDROGENASE SUBUNIT A"/>
    <property type="match status" value="1"/>
</dbReference>
<dbReference type="InterPro" id="IPR031656">
    <property type="entry name" value="DAO_C"/>
</dbReference>
<evidence type="ECO:0000313" key="15">
    <source>
        <dbReference type="EMBL" id="MFC5987585.1"/>
    </source>
</evidence>
<dbReference type="RefSeq" id="WP_379894994.1">
    <property type="nucleotide sequence ID" value="NZ_CBCSCT010000034.1"/>
</dbReference>
<reference evidence="16" key="1">
    <citation type="journal article" date="2019" name="Int. J. Syst. Evol. Microbiol.">
        <title>The Global Catalogue of Microorganisms (GCM) 10K type strain sequencing project: providing services to taxonomists for standard genome sequencing and annotation.</title>
        <authorList>
            <consortium name="The Broad Institute Genomics Platform"/>
            <consortium name="The Broad Institute Genome Sequencing Center for Infectious Disease"/>
            <person name="Wu L."/>
            <person name="Ma J."/>
        </authorList>
    </citation>
    <scope>NUCLEOTIDE SEQUENCE [LARGE SCALE GENOMIC DNA]</scope>
    <source>
        <strain evidence="16">CCM 8749</strain>
    </source>
</reference>
<evidence type="ECO:0000313" key="16">
    <source>
        <dbReference type="Proteomes" id="UP001596250"/>
    </source>
</evidence>
<comment type="cofactor">
    <cofactor evidence="1">
        <name>FAD</name>
        <dbReference type="ChEBI" id="CHEBI:57692"/>
    </cofactor>
</comment>
<feature type="region of interest" description="Disordered" evidence="11">
    <location>
        <begin position="536"/>
        <end position="575"/>
    </location>
</feature>
<organism evidence="15 16">
    <name type="scientific">Marinicrinis lubricantis</name>
    <dbReference type="NCBI Taxonomy" id="2086470"/>
    <lineage>
        <taxon>Bacteria</taxon>
        <taxon>Bacillati</taxon>
        <taxon>Bacillota</taxon>
        <taxon>Bacilli</taxon>
        <taxon>Bacillales</taxon>
        <taxon>Paenibacillaceae</taxon>
    </lineage>
</organism>
<name>A0ABW1IR50_9BACL</name>
<keyword evidence="12" id="KW-0472">Membrane</keyword>
<keyword evidence="8" id="KW-0274">FAD</keyword>
<evidence type="ECO:0000256" key="7">
    <source>
        <dbReference type="ARBA" id="ARBA00022798"/>
    </source>
</evidence>
<comment type="caution">
    <text evidence="15">The sequence shown here is derived from an EMBL/GenBank/DDBJ whole genome shotgun (WGS) entry which is preliminary data.</text>
</comment>
<protein>
    <recommendedName>
        <fullName evidence="5">Aerobic glycerol-3-phosphate dehydrogenase</fullName>
        <ecNumber evidence="4">1.1.5.3</ecNumber>
    </recommendedName>
</protein>
<feature type="region of interest" description="Disordered" evidence="11">
    <location>
        <begin position="624"/>
        <end position="659"/>
    </location>
</feature>
<feature type="transmembrane region" description="Helical" evidence="12">
    <location>
        <begin position="21"/>
        <end position="38"/>
    </location>
</feature>
<evidence type="ECO:0000259" key="13">
    <source>
        <dbReference type="Pfam" id="PF01266"/>
    </source>
</evidence>
<evidence type="ECO:0000256" key="6">
    <source>
        <dbReference type="ARBA" id="ARBA00022630"/>
    </source>
</evidence>
<keyword evidence="12" id="KW-1133">Transmembrane helix</keyword>
<comment type="pathway">
    <text evidence="2">Polyol metabolism; glycerol degradation via glycerol kinase pathway; glycerone phosphate from sn-glycerol 3-phosphate (aerobic route): step 1/1.</text>
</comment>
<keyword evidence="16" id="KW-1185">Reference proteome</keyword>